<reference evidence="2" key="1">
    <citation type="submission" date="2022-04" db="EMBL/GenBank/DDBJ databases">
        <title>Carnegiea gigantea Genome sequencing and assembly v2.</title>
        <authorList>
            <person name="Copetti D."/>
            <person name="Sanderson M.J."/>
            <person name="Burquez A."/>
            <person name="Wojciechowski M.F."/>
        </authorList>
    </citation>
    <scope>NUCLEOTIDE SEQUENCE</scope>
    <source>
        <strain evidence="2">SGP5-SGP5p</strain>
        <tissue evidence="2">Aerial part</tissue>
    </source>
</reference>
<protein>
    <submittedName>
        <fullName evidence="2">Uncharacterized protein</fullName>
    </submittedName>
</protein>
<name>A0A9Q1JXM0_9CARY</name>
<organism evidence="2 3">
    <name type="scientific">Carnegiea gigantea</name>
    <dbReference type="NCBI Taxonomy" id="171969"/>
    <lineage>
        <taxon>Eukaryota</taxon>
        <taxon>Viridiplantae</taxon>
        <taxon>Streptophyta</taxon>
        <taxon>Embryophyta</taxon>
        <taxon>Tracheophyta</taxon>
        <taxon>Spermatophyta</taxon>
        <taxon>Magnoliopsida</taxon>
        <taxon>eudicotyledons</taxon>
        <taxon>Gunneridae</taxon>
        <taxon>Pentapetalae</taxon>
        <taxon>Caryophyllales</taxon>
        <taxon>Cactineae</taxon>
        <taxon>Cactaceae</taxon>
        <taxon>Cactoideae</taxon>
        <taxon>Echinocereeae</taxon>
        <taxon>Carnegiea</taxon>
    </lineage>
</organism>
<proteinExistence type="predicted"/>
<sequence>MEAHRHEASSDSDKEESSGSGGKTPIPTMMVKKRLRRWLTTYGKTSDGIGGVPHALCVYSSKTTGSYVRTLFYRRVRDFELPKLVQASFYTMLLNDAVGLDIVGEFIAADLKASLEGLRWERWSERRKMILFPNFTNTKEDYHGLWLSFNLDVATWYAHDSDIPEMVQAIVYAMVLNDKAELGLSCRIDMNYTMSFLRRPH</sequence>
<comment type="caution">
    <text evidence="2">The sequence shown here is derived from an EMBL/GenBank/DDBJ whole genome shotgun (WGS) entry which is preliminary data.</text>
</comment>
<evidence type="ECO:0000256" key="1">
    <source>
        <dbReference type="SAM" id="MobiDB-lite"/>
    </source>
</evidence>
<evidence type="ECO:0000313" key="2">
    <source>
        <dbReference type="EMBL" id="KAJ8432949.1"/>
    </source>
</evidence>
<feature type="compositionally biased region" description="Basic and acidic residues" evidence="1">
    <location>
        <begin position="1"/>
        <end position="17"/>
    </location>
</feature>
<dbReference type="AlphaFoldDB" id="A0A9Q1JXM0"/>
<gene>
    <name evidence="2" type="ORF">Cgig2_020579</name>
</gene>
<evidence type="ECO:0000313" key="3">
    <source>
        <dbReference type="Proteomes" id="UP001153076"/>
    </source>
</evidence>
<keyword evidence="3" id="KW-1185">Reference proteome</keyword>
<dbReference type="Proteomes" id="UP001153076">
    <property type="component" value="Unassembled WGS sequence"/>
</dbReference>
<accession>A0A9Q1JXM0</accession>
<dbReference type="EMBL" id="JAKOGI010000571">
    <property type="protein sequence ID" value="KAJ8432949.1"/>
    <property type="molecule type" value="Genomic_DNA"/>
</dbReference>
<feature type="region of interest" description="Disordered" evidence="1">
    <location>
        <begin position="1"/>
        <end position="27"/>
    </location>
</feature>